<evidence type="ECO:0000256" key="4">
    <source>
        <dbReference type="ARBA" id="ARBA00023014"/>
    </source>
</evidence>
<dbReference type="EMBL" id="WMBT01000008">
    <property type="protein sequence ID" value="MTE01215.1"/>
    <property type="molecule type" value="Genomic_DNA"/>
</dbReference>
<comment type="similarity">
    <text evidence="1">Belongs to the prokaryotic molybdopterin-containing oxidoreductase family.</text>
</comment>
<evidence type="ECO:0000256" key="1">
    <source>
        <dbReference type="ARBA" id="ARBA00010312"/>
    </source>
</evidence>
<dbReference type="GO" id="GO:0043546">
    <property type="term" value="F:molybdopterin cofactor binding"/>
    <property type="evidence" value="ECO:0007669"/>
    <property type="project" value="InterPro"/>
</dbReference>
<keyword evidence="3" id="KW-0408">Iron</keyword>
<proteinExistence type="inferred from homology"/>
<gene>
    <name evidence="6" type="ORF">GIY56_13055</name>
</gene>
<dbReference type="Gene3D" id="3.40.50.740">
    <property type="match status" value="1"/>
</dbReference>
<dbReference type="SUPFAM" id="SSF50692">
    <property type="entry name" value="ADC-like"/>
    <property type="match status" value="1"/>
</dbReference>
<keyword evidence="7" id="KW-1185">Reference proteome</keyword>
<dbReference type="InterPro" id="IPR006963">
    <property type="entry name" value="Mopterin_OxRdtase_4Fe-4S_dom"/>
</dbReference>
<dbReference type="Gene3D" id="3.40.228.10">
    <property type="entry name" value="Dimethylsulfoxide Reductase, domain 2"/>
    <property type="match status" value="1"/>
</dbReference>
<dbReference type="GO" id="GO:0046872">
    <property type="term" value="F:metal ion binding"/>
    <property type="evidence" value="ECO:0007669"/>
    <property type="project" value="UniProtKB-KW"/>
</dbReference>
<feature type="domain" description="4Fe-4S Mo/W bis-MGD-type" evidence="5">
    <location>
        <begin position="3"/>
        <end position="59"/>
    </location>
</feature>
<dbReference type="Pfam" id="PF00384">
    <property type="entry name" value="Molybdopterin"/>
    <property type="match status" value="1"/>
</dbReference>
<dbReference type="GO" id="GO:0016491">
    <property type="term" value="F:oxidoreductase activity"/>
    <property type="evidence" value="ECO:0007669"/>
    <property type="project" value="InterPro"/>
</dbReference>
<dbReference type="AlphaFoldDB" id="A0A6L6HT00"/>
<sequence>MMPELKHSFCRCCINQCSINVIVEDGRVLAVEGNPDNPQYKGYSCIKGRSQAAFLTDKNRLLHPLRRRADGTHEAVSSDAALNEIAEKLKRIKDRFGPRAIASYWGTMASIGNPGAAMPFYNALLDAIGTNMRFDPNTIDKGGKQTAQSFLGYWGAPSRGFDRPDAILLIGINPLLTYTGFPAGSPKRWIADMLQRDCKLIVIDPRETQIAQRATHFLQARPGWDVQILAAFIKVILDEELYDAEFVARHVTGVRELASALDSLDIAAVAQDAGVDAKLIVEAARAYAGAKRGYAMAGTGPHMSGFGTLVEYLTIVIDTLCGRWMRAGETILPSPSLLPAYTARAEARPPDADWALAGRLRVRGLKQSRAGMPTAALAEEMLLPGKGQVKALISWGGNPAVAYPDQERVIRALTSLDLFVTVDPWYSESAKLAHYVLPPMMGLEVEAATIFMDWVSGRATGYGQGLAHAQHTEAIVPPPEGSDLLEDWEIFYELLVRMGYRAEVLPFGSPPDAPKLQFDSRPTSSRLLERLTERGRIPLQRIKGNPGGHVYDEDLIVVEPGDPANSSRLDVGHAEMMRWLTEFLNAAPSSVDDAHEYRLLCRRQNHVYNSSCHNEVTHKGRPYNPAFLNPEDMAELEIAEGDEIRISSELGVIRGLAHADRYLIRKTLSMSFAYGRATDPTAEPAIYGANPNRLIPSDQVFDPYTGQPRMTNVPVSIAKAG</sequence>
<evidence type="ECO:0000313" key="6">
    <source>
        <dbReference type="EMBL" id="MTE01215.1"/>
    </source>
</evidence>
<dbReference type="Gene3D" id="2.40.40.20">
    <property type="match status" value="1"/>
</dbReference>
<evidence type="ECO:0000256" key="3">
    <source>
        <dbReference type="ARBA" id="ARBA00023004"/>
    </source>
</evidence>
<dbReference type="PROSITE" id="PS51669">
    <property type="entry name" value="4FE4S_MOW_BIS_MGD"/>
    <property type="match status" value="1"/>
</dbReference>
<keyword evidence="4" id="KW-0411">Iron-sulfur</keyword>
<dbReference type="PANTHER" id="PTHR43742">
    <property type="entry name" value="TRIMETHYLAMINE-N-OXIDE REDUCTASE"/>
    <property type="match status" value="1"/>
</dbReference>
<dbReference type="Proteomes" id="UP000481417">
    <property type="component" value="Unassembled WGS sequence"/>
</dbReference>
<organism evidence="6 7">
    <name type="scientific">Paracoccus lichenicola</name>
    <dbReference type="NCBI Taxonomy" id="2665644"/>
    <lineage>
        <taxon>Bacteria</taxon>
        <taxon>Pseudomonadati</taxon>
        <taxon>Pseudomonadota</taxon>
        <taxon>Alphaproteobacteria</taxon>
        <taxon>Rhodobacterales</taxon>
        <taxon>Paracoccaceae</taxon>
        <taxon>Paracoccus</taxon>
    </lineage>
</organism>
<dbReference type="InterPro" id="IPR050612">
    <property type="entry name" value="Prok_Mopterin_Oxidored"/>
</dbReference>
<reference evidence="6 7" key="1">
    <citation type="submission" date="2019-11" db="EMBL/GenBank/DDBJ databases">
        <authorList>
            <person name="Lang L."/>
        </authorList>
    </citation>
    <scope>NUCLEOTIDE SEQUENCE [LARGE SCALE GENOMIC DNA]</scope>
    <source>
        <strain evidence="6 7">YIM 132242</strain>
    </source>
</reference>
<dbReference type="SUPFAM" id="SSF53706">
    <property type="entry name" value="Formate dehydrogenase/DMSO reductase, domains 1-3"/>
    <property type="match status" value="1"/>
</dbReference>
<dbReference type="InterPro" id="IPR006656">
    <property type="entry name" value="Mopterin_OxRdtase"/>
</dbReference>
<name>A0A6L6HT00_9RHOB</name>
<protein>
    <submittedName>
        <fullName evidence="6">Molybdopterin-dependent oxidoreductase</fullName>
    </submittedName>
</protein>
<dbReference type="InterPro" id="IPR009010">
    <property type="entry name" value="Asp_de-COase-like_dom_sf"/>
</dbReference>
<dbReference type="Pfam" id="PF01568">
    <property type="entry name" value="Molydop_binding"/>
    <property type="match status" value="1"/>
</dbReference>
<dbReference type="SMART" id="SM00926">
    <property type="entry name" value="Molybdop_Fe4S4"/>
    <property type="match status" value="1"/>
</dbReference>
<evidence type="ECO:0000259" key="5">
    <source>
        <dbReference type="PROSITE" id="PS51669"/>
    </source>
</evidence>
<evidence type="ECO:0000256" key="2">
    <source>
        <dbReference type="ARBA" id="ARBA00022723"/>
    </source>
</evidence>
<dbReference type="InterPro" id="IPR006657">
    <property type="entry name" value="MoPterin_dinucl-bd_dom"/>
</dbReference>
<evidence type="ECO:0000313" key="7">
    <source>
        <dbReference type="Proteomes" id="UP000481417"/>
    </source>
</evidence>
<dbReference type="Pfam" id="PF04879">
    <property type="entry name" value="Molybdop_Fe4S4"/>
    <property type="match status" value="1"/>
</dbReference>
<keyword evidence="2" id="KW-0479">Metal-binding</keyword>
<dbReference type="GO" id="GO:0051536">
    <property type="term" value="F:iron-sulfur cluster binding"/>
    <property type="evidence" value="ECO:0007669"/>
    <property type="project" value="UniProtKB-KW"/>
</dbReference>
<dbReference type="PANTHER" id="PTHR43742:SF2">
    <property type="entry name" value="ASSIMILATORY NITRATE REDUCTASE CATALYTIC SUBUNIT"/>
    <property type="match status" value="1"/>
</dbReference>
<accession>A0A6L6HT00</accession>
<dbReference type="CDD" id="cd02775">
    <property type="entry name" value="MopB_CT"/>
    <property type="match status" value="1"/>
</dbReference>
<dbReference type="Gene3D" id="2.20.25.90">
    <property type="entry name" value="ADC-like domains"/>
    <property type="match status" value="1"/>
</dbReference>
<comment type="caution">
    <text evidence="6">The sequence shown here is derived from an EMBL/GenBank/DDBJ whole genome shotgun (WGS) entry which is preliminary data.</text>
</comment>